<dbReference type="PANTHER" id="PTHR30213:SF1">
    <property type="entry name" value="INNER MEMBRANE PROTEIN YHJD"/>
    <property type="match status" value="1"/>
</dbReference>
<keyword evidence="9" id="KW-1185">Reference proteome</keyword>
<evidence type="ECO:0000256" key="5">
    <source>
        <dbReference type="ARBA" id="ARBA00023136"/>
    </source>
</evidence>
<dbReference type="RefSeq" id="WP_203996039.1">
    <property type="nucleotide sequence ID" value="NZ_BOPG01000027.1"/>
</dbReference>
<dbReference type="GO" id="GO:0005886">
    <property type="term" value="C:plasma membrane"/>
    <property type="evidence" value="ECO:0007669"/>
    <property type="project" value="UniProtKB-SubCell"/>
</dbReference>
<keyword evidence="4 7" id="KW-1133">Transmembrane helix</keyword>
<gene>
    <name evidence="8" type="ORF">Vau01_045380</name>
</gene>
<evidence type="ECO:0000313" key="9">
    <source>
        <dbReference type="Proteomes" id="UP000612585"/>
    </source>
</evidence>
<dbReference type="EMBL" id="BOPG01000027">
    <property type="protein sequence ID" value="GIJ57022.1"/>
    <property type="molecule type" value="Genomic_DNA"/>
</dbReference>
<evidence type="ECO:0000256" key="1">
    <source>
        <dbReference type="ARBA" id="ARBA00004651"/>
    </source>
</evidence>
<comment type="subcellular location">
    <subcellularLocation>
        <location evidence="1">Cell membrane</location>
        <topology evidence="1">Multi-pass membrane protein</topology>
    </subcellularLocation>
</comment>
<feature type="transmembrane region" description="Helical" evidence="7">
    <location>
        <begin position="255"/>
        <end position="280"/>
    </location>
</feature>
<dbReference type="Pfam" id="PF03631">
    <property type="entry name" value="Virul_fac_BrkB"/>
    <property type="match status" value="1"/>
</dbReference>
<protein>
    <submittedName>
        <fullName evidence="8">Trehalose-binding protein</fullName>
    </submittedName>
</protein>
<evidence type="ECO:0000256" key="7">
    <source>
        <dbReference type="SAM" id="Phobius"/>
    </source>
</evidence>
<evidence type="ECO:0000313" key="8">
    <source>
        <dbReference type="EMBL" id="GIJ57022.1"/>
    </source>
</evidence>
<feature type="compositionally biased region" description="Basic residues" evidence="6">
    <location>
        <begin position="306"/>
        <end position="327"/>
    </location>
</feature>
<proteinExistence type="predicted"/>
<evidence type="ECO:0000256" key="6">
    <source>
        <dbReference type="SAM" id="MobiDB-lite"/>
    </source>
</evidence>
<reference evidence="8" key="1">
    <citation type="submission" date="2021-01" db="EMBL/GenBank/DDBJ databases">
        <title>Whole genome shotgun sequence of Virgisporangium aurantiacum NBRC 16421.</title>
        <authorList>
            <person name="Komaki H."/>
            <person name="Tamura T."/>
        </authorList>
    </citation>
    <scope>NUCLEOTIDE SEQUENCE</scope>
    <source>
        <strain evidence="8">NBRC 16421</strain>
    </source>
</reference>
<evidence type="ECO:0000256" key="2">
    <source>
        <dbReference type="ARBA" id="ARBA00022475"/>
    </source>
</evidence>
<accession>A0A8J3Z5X6</accession>
<name>A0A8J3Z5X6_9ACTN</name>
<dbReference type="InterPro" id="IPR017039">
    <property type="entry name" value="Virul_fac_BrkB"/>
</dbReference>
<evidence type="ECO:0000256" key="3">
    <source>
        <dbReference type="ARBA" id="ARBA00022692"/>
    </source>
</evidence>
<feature type="transmembrane region" description="Helical" evidence="7">
    <location>
        <begin position="223"/>
        <end position="243"/>
    </location>
</feature>
<feature type="region of interest" description="Disordered" evidence="6">
    <location>
        <begin position="302"/>
        <end position="327"/>
    </location>
</feature>
<dbReference type="Proteomes" id="UP000612585">
    <property type="component" value="Unassembled WGS sequence"/>
</dbReference>
<feature type="transmembrane region" description="Helical" evidence="7">
    <location>
        <begin position="46"/>
        <end position="69"/>
    </location>
</feature>
<sequence>MTGSGWTRRVVAAFGRARRRFGRLDHLARAVVRYDRADGGRLAAAVTYYSFFAAFSLALLGFAVLGFVLDDPAALRAVQGYLSENLPGLDARALREARGTAGLVAFVVLPVAGLFWVDSLRSSIRAIWRLPQYPGNFFLRQLIDLAVLAGLGLLLAASLAAATGTGTLLNLLLFDTADAAGPPGRWLLRSAGYVLGVGVNVLLAIAALTALPRLKMRLRRVLGPALFVAAGLEVLKTLGRVYVHRTQANPAYHLVTGAVAVLVFLSVLNQLVLFAAALAATSTRGPVTDLAVPAATPAPPAAVHQRVIHRRGPVAPRRGARPPRRRR</sequence>
<evidence type="ECO:0000256" key="4">
    <source>
        <dbReference type="ARBA" id="ARBA00022989"/>
    </source>
</evidence>
<keyword evidence="5 7" id="KW-0472">Membrane</keyword>
<feature type="transmembrane region" description="Helical" evidence="7">
    <location>
        <begin position="99"/>
        <end position="117"/>
    </location>
</feature>
<comment type="caution">
    <text evidence="8">The sequence shown here is derived from an EMBL/GenBank/DDBJ whole genome shotgun (WGS) entry which is preliminary data.</text>
</comment>
<feature type="transmembrane region" description="Helical" evidence="7">
    <location>
        <begin position="138"/>
        <end position="162"/>
    </location>
</feature>
<keyword evidence="3 7" id="KW-0812">Transmembrane</keyword>
<keyword evidence="2" id="KW-1003">Cell membrane</keyword>
<feature type="transmembrane region" description="Helical" evidence="7">
    <location>
        <begin position="191"/>
        <end position="211"/>
    </location>
</feature>
<dbReference type="AlphaFoldDB" id="A0A8J3Z5X6"/>
<organism evidence="8 9">
    <name type="scientific">Virgisporangium aurantiacum</name>
    <dbReference type="NCBI Taxonomy" id="175570"/>
    <lineage>
        <taxon>Bacteria</taxon>
        <taxon>Bacillati</taxon>
        <taxon>Actinomycetota</taxon>
        <taxon>Actinomycetes</taxon>
        <taxon>Micromonosporales</taxon>
        <taxon>Micromonosporaceae</taxon>
        <taxon>Virgisporangium</taxon>
    </lineage>
</organism>
<dbReference type="PANTHER" id="PTHR30213">
    <property type="entry name" value="INNER MEMBRANE PROTEIN YHJD"/>
    <property type="match status" value="1"/>
</dbReference>